<proteinExistence type="predicted"/>
<dbReference type="SUPFAM" id="SSF46689">
    <property type="entry name" value="Homeodomain-like"/>
    <property type="match status" value="1"/>
</dbReference>
<dbReference type="Pfam" id="PF12833">
    <property type="entry name" value="HTH_18"/>
    <property type="match status" value="1"/>
</dbReference>
<reference evidence="5 6" key="1">
    <citation type="submission" date="2018-09" db="EMBL/GenBank/DDBJ databases">
        <title>YIM PH 21725 draft genome.</title>
        <authorList>
            <person name="Miao C."/>
        </authorList>
    </citation>
    <scope>NUCLEOTIDE SEQUENCE [LARGE SCALE GENOMIC DNA]</scope>
    <source>
        <strain evidence="6">YIM PH21725</strain>
    </source>
</reference>
<dbReference type="GO" id="GO:0043565">
    <property type="term" value="F:sequence-specific DNA binding"/>
    <property type="evidence" value="ECO:0007669"/>
    <property type="project" value="InterPro"/>
</dbReference>
<keyword evidence="6" id="KW-1185">Reference proteome</keyword>
<gene>
    <name evidence="5" type="ORF">D5S19_16320</name>
</gene>
<sequence>MAKSFIVRNLGDPDLAPADVAAAGNISLSYLHRLFAADGAAVFGYLREQRLQAAYRDLLNPGGEPVVRISQRWGLRSAAHFNHLFKKRFGVAPGELRRTSSGA</sequence>
<dbReference type="Gene3D" id="1.10.10.60">
    <property type="entry name" value="Homeodomain-like"/>
    <property type="match status" value="1"/>
</dbReference>
<dbReference type="GO" id="GO:0003700">
    <property type="term" value="F:DNA-binding transcription factor activity"/>
    <property type="evidence" value="ECO:0007669"/>
    <property type="project" value="InterPro"/>
</dbReference>
<evidence type="ECO:0000259" key="4">
    <source>
        <dbReference type="PROSITE" id="PS01124"/>
    </source>
</evidence>
<dbReference type="InterPro" id="IPR018060">
    <property type="entry name" value="HTH_AraC"/>
</dbReference>
<keyword evidence="3" id="KW-0804">Transcription</keyword>
<accession>A0A419I3H0</accession>
<evidence type="ECO:0000313" key="5">
    <source>
        <dbReference type="EMBL" id="RJQ84681.1"/>
    </source>
</evidence>
<evidence type="ECO:0000256" key="3">
    <source>
        <dbReference type="ARBA" id="ARBA00023163"/>
    </source>
</evidence>
<dbReference type="PANTHER" id="PTHR46796">
    <property type="entry name" value="HTH-TYPE TRANSCRIPTIONAL ACTIVATOR RHAS-RELATED"/>
    <property type="match status" value="1"/>
</dbReference>
<protein>
    <submittedName>
        <fullName evidence="5">AraC family transcriptional regulator</fullName>
    </submittedName>
</protein>
<dbReference type="AlphaFoldDB" id="A0A419I3H0"/>
<dbReference type="PROSITE" id="PS01124">
    <property type="entry name" value="HTH_ARAC_FAMILY_2"/>
    <property type="match status" value="1"/>
</dbReference>
<dbReference type="EMBL" id="QZFV01000085">
    <property type="protein sequence ID" value="RJQ84681.1"/>
    <property type="molecule type" value="Genomic_DNA"/>
</dbReference>
<organism evidence="5 6">
    <name type="scientific">Amycolatopsis panacis</name>
    <dbReference type="NCBI Taxonomy" id="2340917"/>
    <lineage>
        <taxon>Bacteria</taxon>
        <taxon>Bacillati</taxon>
        <taxon>Actinomycetota</taxon>
        <taxon>Actinomycetes</taxon>
        <taxon>Pseudonocardiales</taxon>
        <taxon>Pseudonocardiaceae</taxon>
        <taxon>Amycolatopsis</taxon>
    </lineage>
</organism>
<dbReference type="Proteomes" id="UP000285112">
    <property type="component" value="Unassembled WGS sequence"/>
</dbReference>
<dbReference type="SMART" id="SM00342">
    <property type="entry name" value="HTH_ARAC"/>
    <property type="match status" value="1"/>
</dbReference>
<evidence type="ECO:0000313" key="6">
    <source>
        <dbReference type="Proteomes" id="UP000285112"/>
    </source>
</evidence>
<evidence type="ECO:0000256" key="1">
    <source>
        <dbReference type="ARBA" id="ARBA00023015"/>
    </source>
</evidence>
<dbReference type="InterPro" id="IPR009057">
    <property type="entry name" value="Homeodomain-like_sf"/>
</dbReference>
<name>A0A419I3H0_9PSEU</name>
<dbReference type="PANTHER" id="PTHR46796:SF6">
    <property type="entry name" value="ARAC SUBFAMILY"/>
    <property type="match status" value="1"/>
</dbReference>
<evidence type="ECO:0000256" key="2">
    <source>
        <dbReference type="ARBA" id="ARBA00023125"/>
    </source>
</evidence>
<keyword evidence="1" id="KW-0805">Transcription regulation</keyword>
<comment type="caution">
    <text evidence="5">The sequence shown here is derived from an EMBL/GenBank/DDBJ whole genome shotgun (WGS) entry which is preliminary data.</text>
</comment>
<feature type="domain" description="HTH araC/xylS-type" evidence="4">
    <location>
        <begin position="1"/>
        <end position="99"/>
    </location>
</feature>
<dbReference type="RefSeq" id="WP_120024206.1">
    <property type="nucleotide sequence ID" value="NZ_QZFV01000085.1"/>
</dbReference>
<keyword evidence="2" id="KW-0238">DNA-binding</keyword>
<dbReference type="OrthoDB" id="9799345at2"/>
<dbReference type="InterPro" id="IPR050204">
    <property type="entry name" value="AraC_XylS_family_regulators"/>
</dbReference>